<reference evidence="4" key="1">
    <citation type="journal article" date="2019" name="Int. J. Syst. Evol. Microbiol.">
        <title>The Global Catalogue of Microorganisms (GCM) 10K type strain sequencing project: providing services to taxonomists for standard genome sequencing and annotation.</title>
        <authorList>
            <consortium name="The Broad Institute Genomics Platform"/>
            <consortium name="The Broad Institute Genome Sequencing Center for Infectious Disease"/>
            <person name="Wu L."/>
            <person name="Ma J."/>
        </authorList>
    </citation>
    <scope>NUCLEOTIDE SEQUENCE [LARGE SCALE GENOMIC DNA]</scope>
    <source>
        <strain evidence="4">CECT 7806</strain>
    </source>
</reference>
<evidence type="ECO:0000313" key="3">
    <source>
        <dbReference type="EMBL" id="MDN3571486.1"/>
    </source>
</evidence>
<dbReference type="RefSeq" id="WP_238290122.1">
    <property type="nucleotide sequence ID" value="NZ_BPQS01000020.1"/>
</dbReference>
<keyword evidence="4" id="KW-1185">Reference proteome</keyword>
<name>A0ABT8APY3_9HYPH</name>
<feature type="compositionally biased region" description="Polar residues" evidence="1">
    <location>
        <begin position="85"/>
        <end position="98"/>
    </location>
</feature>
<proteinExistence type="predicted"/>
<sequence>MSFRNLLTAGLLAVGVLAGTASAQAAPAMPQSGLAGGGLLENVAMQHRHHRMHRHHTTRHQRRMRRMNTMRHGSPNAKNPAMRGYQQNLGNTTNGPRY</sequence>
<evidence type="ECO:0000256" key="1">
    <source>
        <dbReference type="SAM" id="MobiDB-lite"/>
    </source>
</evidence>
<organism evidence="3 4">
    <name type="scientific">Methylobacterium longum</name>
    <dbReference type="NCBI Taxonomy" id="767694"/>
    <lineage>
        <taxon>Bacteria</taxon>
        <taxon>Pseudomonadati</taxon>
        <taxon>Pseudomonadota</taxon>
        <taxon>Alphaproteobacteria</taxon>
        <taxon>Hyphomicrobiales</taxon>
        <taxon>Methylobacteriaceae</taxon>
        <taxon>Methylobacterium</taxon>
    </lineage>
</organism>
<feature type="signal peptide" evidence="2">
    <location>
        <begin position="1"/>
        <end position="25"/>
    </location>
</feature>
<keyword evidence="2" id="KW-0732">Signal</keyword>
<protein>
    <submittedName>
        <fullName evidence="3">Uncharacterized protein</fullName>
    </submittedName>
</protein>
<evidence type="ECO:0000256" key="2">
    <source>
        <dbReference type="SAM" id="SignalP"/>
    </source>
</evidence>
<dbReference type="EMBL" id="JAUFPT010000037">
    <property type="protein sequence ID" value="MDN3571486.1"/>
    <property type="molecule type" value="Genomic_DNA"/>
</dbReference>
<gene>
    <name evidence="3" type="ORF">QWZ18_12745</name>
</gene>
<dbReference type="Proteomes" id="UP001244297">
    <property type="component" value="Unassembled WGS sequence"/>
</dbReference>
<evidence type="ECO:0000313" key="4">
    <source>
        <dbReference type="Proteomes" id="UP001244297"/>
    </source>
</evidence>
<comment type="caution">
    <text evidence="3">The sequence shown here is derived from an EMBL/GenBank/DDBJ whole genome shotgun (WGS) entry which is preliminary data.</text>
</comment>
<feature type="chain" id="PRO_5045918949" evidence="2">
    <location>
        <begin position="26"/>
        <end position="98"/>
    </location>
</feature>
<accession>A0ABT8APY3</accession>
<feature type="region of interest" description="Disordered" evidence="1">
    <location>
        <begin position="70"/>
        <end position="98"/>
    </location>
</feature>